<protein>
    <submittedName>
        <fullName evidence="2">Uncharacterized protein</fullName>
    </submittedName>
</protein>
<reference evidence="3" key="1">
    <citation type="journal article" date="2012" name="Nat. Biotechnol.">
        <title>Reference genome sequence of the model plant Setaria.</title>
        <authorList>
            <person name="Bennetzen J.L."/>
            <person name="Schmutz J."/>
            <person name="Wang H."/>
            <person name="Percifield R."/>
            <person name="Hawkins J."/>
            <person name="Pontaroli A.C."/>
            <person name="Estep M."/>
            <person name="Feng L."/>
            <person name="Vaughn J.N."/>
            <person name="Grimwood J."/>
            <person name="Jenkins J."/>
            <person name="Barry K."/>
            <person name="Lindquist E."/>
            <person name="Hellsten U."/>
            <person name="Deshpande S."/>
            <person name="Wang X."/>
            <person name="Wu X."/>
            <person name="Mitros T."/>
            <person name="Triplett J."/>
            <person name="Yang X."/>
            <person name="Ye C.Y."/>
            <person name="Mauro-Herrera M."/>
            <person name="Wang L."/>
            <person name="Li P."/>
            <person name="Sharma M."/>
            <person name="Sharma R."/>
            <person name="Ronald P.C."/>
            <person name="Panaud O."/>
            <person name="Kellogg E.A."/>
            <person name="Brutnell T.P."/>
            <person name="Doust A.N."/>
            <person name="Tuskan G.A."/>
            <person name="Rokhsar D."/>
            <person name="Devos K.M."/>
        </authorList>
    </citation>
    <scope>NUCLEOTIDE SEQUENCE [LARGE SCALE GENOMIC DNA]</scope>
    <source>
        <strain evidence="3">cv. Yugu1</strain>
    </source>
</reference>
<proteinExistence type="predicted"/>
<name>K3ZPC1_SETIT</name>
<sequence>MLCLYTTTTQWKVADARAARLRPRRRGGLRLSRRMESVRACQLSLAENSVGVAVDASSTLGYRVRMAIVAACGGRLFPGTGTKLDRPPGVLDRVVGAAAPALPLAPVTAHQRRLCTGWSMHVMRYRCSDGRHVQHAWRHRTRSSTNARDASRRPEPQRRHVPRCCWSRSAGRPRSPRPTTWTPAARVNVEGARDDDARRSLTGS</sequence>
<dbReference type="EnsemblPlants" id="KQK95564">
    <property type="protein sequence ID" value="KQK95564"/>
    <property type="gene ID" value="SETIT_028451mg"/>
</dbReference>
<dbReference type="InParanoid" id="K3ZPC1"/>
<feature type="compositionally biased region" description="Basic and acidic residues" evidence="1">
    <location>
        <begin position="149"/>
        <end position="158"/>
    </location>
</feature>
<dbReference type="HOGENOM" id="CLU_1345221_0_0_1"/>
<evidence type="ECO:0000256" key="1">
    <source>
        <dbReference type="SAM" id="MobiDB-lite"/>
    </source>
</evidence>
<evidence type="ECO:0000313" key="2">
    <source>
        <dbReference type="EnsemblPlants" id="KQK95564"/>
    </source>
</evidence>
<organism evidence="2 3">
    <name type="scientific">Setaria italica</name>
    <name type="common">Foxtail millet</name>
    <name type="synonym">Panicum italicum</name>
    <dbReference type="NCBI Taxonomy" id="4555"/>
    <lineage>
        <taxon>Eukaryota</taxon>
        <taxon>Viridiplantae</taxon>
        <taxon>Streptophyta</taxon>
        <taxon>Embryophyta</taxon>
        <taxon>Tracheophyta</taxon>
        <taxon>Spermatophyta</taxon>
        <taxon>Magnoliopsida</taxon>
        <taxon>Liliopsida</taxon>
        <taxon>Poales</taxon>
        <taxon>Poaceae</taxon>
        <taxon>PACMAD clade</taxon>
        <taxon>Panicoideae</taxon>
        <taxon>Panicodae</taxon>
        <taxon>Paniceae</taxon>
        <taxon>Cenchrinae</taxon>
        <taxon>Setaria</taxon>
    </lineage>
</organism>
<keyword evidence="3" id="KW-1185">Reference proteome</keyword>
<accession>K3ZPC1</accession>
<feature type="compositionally biased region" description="Basic and acidic residues" evidence="1">
    <location>
        <begin position="191"/>
        <end position="204"/>
    </location>
</feature>
<reference evidence="2" key="2">
    <citation type="submission" date="2018-08" db="UniProtKB">
        <authorList>
            <consortium name="EnsemblPlants"/>
        </authorList>
    </citation>
    <scope>IDENTIFICATION</scope>
    <source>
        <strain evidence="2">Yugu1</strain>
    </source>
</reference>
<dbReference type="AlphaFoldDB" id="K3ZPC1"/>
<feature type="compositionally biased region" description="Basic residues" evidence="1">
    <location>
        <begin position="133"/>
        <end position="142"/>
    </location>
</feature>
<evidence type="ECO:0000313" key="3">
    <source>
        <dbReference type="Proteomes" id="UP000004995"/>
    </source>
</evidence>
<feature type="region of interest" description="Disordered" evidence="1">
    <location>
        <begin position="133"/>
        <end position="204"/>
    </location>
</feature>
<dbReference type="Gramene" id="KQK95564">
    <property type="protein sequence ID" value="KQK95564"/>
    <property type="gene ID" value="SETIT_028451mg"/>
</dbReference>
<dbReference type="Proteomes" id="UP000004995">
    <property type="component" value="Unassembled WGS sequence"/>
</dbReference>
<feature type="compositionally biased region" description="Low complexity" evidence="1">
    <location>
        <begin position="167"/>
        <end position="186"/>
    </location>
</feature>
<dbReference type="EMBL" id="AGNK02005178">
    <property type="status" value="NOT_ANNOTATED_CDS"/>
    <property type="molecule type" value="Genomic_DNA"/>
</dbReference>